<dbReference type="Proteomes" id="UP000529637">
    <property type="component" value="Unassembled WGS sequence"/>
</dbReference>
<feature type="region of interest" description="Disordered" evidence="1">
    <location>
        <begin position="1"/>
        <end position="27"/>
    </location>
</feature>
<evidence type="ECO:0000313" key="4">
    <source>
        <dbReference type="Proteomes" id="UP000529637"/>
    </source>
</evidence>
<feature type="transmembrane region" description="Helical" evidence="2">
    <location>
        <begin position="36"/>
        <end position="61"/>
    </location>
</feature>
<evidence type="ECO:0000313" key="3">
    <source>
        <dbReference type="EMBL" id="NUZ07225.1"/>
    </source>
</evidence>
<accession>A0A7Y6NQ03</accession>
<reference evidence="3 4" key="1">
    <citation type="submission" date="2020-06" db="EMBL/GenBank/DDBJ databases">
        <title>Schlegella sp. ID0723 isolated from air conditioner.</title>
        <authorList>
            <person name="Kim D.Y."/>
            <person name="Kim D.-U."/>
        </authorList>
    </citation>
    <scope>NUCLEOTIDE SEQUENCE [LARGE SCALE GENOMIC DNA]</scope>
    <source>
        <strain evidence="3 4">ID0723</strain>
    </source>
</reference>
<dbReference type="EMBL" id="JABWMJ010000007">
    <property type="protein sequence ID" value="NUZ07225.1"/>
    <property type="molecule type" value="Genomic_DNA"/>
</dbReference>
<dbReference type="Pfam" id="PF07963">
    <property type="entry name" value="N_methyl"/>
    <property type="match status" value="1"/>
</dbReference>
<organism evidence="3 4">
    <name type="scientific">Piscinibacter koreensis</name>
    <dbReference type="NCBI Taxonomy" id="2742824"/>
    <lineage>
        <taxon>Bacteria</taxon>
        <taxon>Pseudomonadati</taxon>
        <taxon>Pseudomonadota</taxon>
        <taxon>Betaproteobacteria</taxon>
        <taxon>Burkholderiales</taxon>
        <taxon>Sphaerotilaceae</taxon>
        <taxon>Piscinibacter</taxon>
    </lineage>
</organism>
<dbReference type="PROSITE" id="PS00409">
    <property type="entry name" value="PROKAR_NTER_METHYL"/>
    <property type="match status" value="1"/>
</dbReference>
<evidence type="ECO:0000256" key="1">
    <source>
        <dbReference type="SAM" id="MobiDB-lite"/>
    </source>
</evidence>
<keyword evidence="2" id="KW-0472">Membrane</keyword>
<keyword evidence="4" id="KW-1185">Reference proteome</keyword>
<evidence type="ECO:0000256" key="2">
    <source>
        <dbReference type="SAM" id="Phobius"/>
    </source>
</evidence>
<proteinExistence type="predicted"/>
<keyword evidence="2" id="KW-1133">Transmembrane helix</keyword>
<name>A0A7Y6NQ03_9BURK</name>
<feature type="compositionally biased region" description="Basic residues" evidence="1">
    <location>
        <begin position="11"/>
        <end position="27"/>
    </location>
</feature>
<protein>
    <submittedName>
        <fullName evidence="3">Prepilin-type N-terminal cleavage/methylation domain-containing protein</fullName>
    </submittedName>
</protein>
<comment type="caution">
    <text evidence="3">The sequence shown here is derived from an EMBL/GenBank/DDBJ whole genome shotgun (WGS) entry which is preliminary data.</text>
</comment>
<gene>
    <name evidence="3" type="ORF">HQN59_15795</name>
</gene>
<dbReference type="InterPro" id="IPR012902">
    <property type="entry name" value="N_methyl_site"/>
</dbReference>
<dbReference type="AlphaFoldDB" id="A0A7Y6NQ03"/>
<keyword evidence="2" id="KW-0812">Transmembrane</keyword>
<sequence>MRAGTAEPCRRVRAPRPRGAASHRARARSSQRGLSLVELMVSAAVSLAVVAAGSTVLAGSFHEGRALRTETRLLQELRSAGDVIGRDLRRAGYWGDATGSLALHATGAPASNPYTELVPAAAASDAIAFRLSRDSHENNHVDPDEQYGFRLRHGVIEIQLGGSSWQALTDSSAVVVSTFRITPASGEISLEAYCAEPCAAGSTTCPPRQQVRSLDVTIGARSSLDPRVTRTVQTRVRLRNDRIVGACS</sequence>